<proteinExistence type="predicted"/>
<evidence type="ECO:0000313" key="3">
    <source>
        <dbReference type="Proteomes" id="UP001174909"/>
    </source>
</evidence>
<evidence type="ECO:0000313" key="2">
    <source>
        <dbReference type="EMBL" id="CAI8018555.1"/>
    </source>
</evidence>
<keyword evidence="3" id="KW-1185">Reference proteome</keyword>
<evidence type="ECO:0000256" key="1">
    <source>
        <dbReference type="SAM" id="MobiDB-lite"/>
    </source>
</evidence>
<organism evidence="2 3">
    <name type="scientific">Geodia barretti</name>
    <name type="common">Barrett's horny sponge</name>
    <dbReference type="NCBI Taxonomy" id="519541"/>
    <lineage>
        <taxon>Eukaryota</taxon>
        <taxon>Metazoa</taxon>
        <taxon>Porifera</taxon>
        <taxon>Demospongiae</taxon>
        <taxon>Heteroscleromorpha</taxon>
        <taxon>Tetractinellida</taxon>
        <taxon>Astrophorina</taxon>
        <taxon>Geodiidae</taxon>
        <taxon>Geodia</taxon>
    </lineage>
</organism>
<dbReference type="AlphaFoldDB" id="A0AA35RVK3"/>
<protein>
    <submittedName>
        <fullName evidence="2">Uncharacterized protein</fullName>
    </submittedName>
</protein>
<sequence length="228" mass="24534">MSDPQTCQSDEDKQTVSVNEGEQQQLTAALPVSLGDSPPRGSALLLCPAQWNALLEAAPVSLVVREMSDGTTVAEDPEQPDFGAEAESESEDKEGEKIPRLVFAEDDEIRTPLGGQTPDPDRTYSVTKDTRHYCSTSETLENVALELDNPSSLRPPLLPSRPDNVEHPIHSSTTSGLWSPSVPTSPLIPHTTPLPPPSSLSTPSYSVAHLELTIESRGSDTPTRSRTS</sequence>
<name>A0AA35RVK3_GEOBA</name>
<accession>A0AA35RVK3</accession>
<comment type="caution">
    <text evidence="2">The sequence shown here is derived from an EMBL/GenBank/DDBJ whole genome shotgun (WGS) entry which is preliminary data.</text>
</comment>
<feature type="region of interest" description="Disordered" evidence="1">
    <location>
        <begin position="147"/>
        <end position="205"/>
    </location>
</feature>
<feature type="compositionally biased region" description="Polar residues" evidence="1">
    <location>
        <begin position="170"/>
        <end position="182"/>
    </location>
</feature>
<feature type="region of interest" description="Disordered" evidence="1">
    <location>
        <begin position="1"/>
        <end position="22"/>
    </location>
</feature>
<dbReference type="Proteomes" id="UP001174909">
    <property type="component" value="Unassembled WGS sequence"/>
</dbReference>
<feature type="compositionally biased region" description="Acidic residues" evidence="1">
    <location>
        <begin position="75"/>
        <end position="93"/>
    </location>
</feature>
<reference evidence="2" key="1">
    <citation type="submission" date="2023-03" db="EMBL/GenBank/DDBJ databases">
        <authorList>
            <person name="Steffen K."/>
            <person name="Cardenas P."/>
        </authorList>
    </citation>
    <scope>NUCLEOTIDE SEQUENCE</scope>
</reference>
<gene>
    <name evidence="2" type="ORF">GBAR_LOCUS11255</name>
</gene>
<feature type="region of interest" description="Disordered" evidence="1">
    <location>
        <begin position="68"/>
        <end position="130"/>
    </location>
</feature>
<dbReference type="EMBL" id="CASHTH010001697">
    <property type="protein sequence ID" value="CAI8018555.1"/>
    <property type="molecule type" value="Genomic_DNA"/>
</dbReference>